<evidence type="ECO:0000259" key="4">
    <source>
        <dbReference type="Pfam" id="PF16113"/>
    </source>
</evidence>
<dbReference type="GO" id="GO:0006574">
    <property type="term" value="P:L-valine catabolic process"/>
    <property type="evidence" value="ECO:0007669"/>
    <property type="project" value="TreeGrafter"/>
</dbReference>
<organism evidence="5 6">
    <name type="scientific">Perkinsus olseni</name>
    <name type="common">Perkinsus atlanticus</name>
    <dbReference type="NCBI Taxonomy" id="32597"/>
    <lineage>
        <taxon>Eukaryota</taxon>
        <taxon>Sar</taxon>
        <taxon>Alveolata</taxon>
        <taxon>Perkinsozoa</taxon>
        <taxon>Perkinsea</taxon>
        <taxon>Perkinsida</taxon>
        <taxon>Perkinsidae</taxon>
        <taxon>Perkinsus</taxon>
    </lineage>
</organism>
<dbReference type="SUPFAM" id="SSF52096">
    <property type="entry name" value="ClpP/crotonase"/>
    <property type="match status" value="1"/>
</dbReference>
<dbReference type="EMBL" id="JABANO010006407">
    <property type="protein sequence ID" value="KAF4751872.1"/>
    <property type="molecule type" value="Genomic_DNA"/>
</dbReference>
<comment type="caution">
    <text evidence="5">The sequence shown here is derived from an EMBL/GenBank/DDBJ whole genome shotgun (WGS) entry which is preliminary data.</text>
</comment>
<evidence type="ECO:0000256" key="2">
    <source>
        <dbReference type="ARBA" id="ARBA00011915"/>
    </source>
</evidence>
<sequence>SHRDKFAGDLHLQDLLLIAQASQLRNEIPRYALEFFKNMFDLNLMIAEYHKPLVTLYNGEVLNAAASWCGLSIEYSGAYHHSVVQFDQTRYGFFPVAGQSFLLARLPFCVGNYLALTGEALASWLWAAIVQQLLCALWRLPSDSREI</sequence>
<evidence type="ECO:0000313" key="6">
    <source>
        <dbReference type="Proteomes" id="UP000553632"/>
    </source>
</evidence>
<name>A0A7J6U4C3_PEROL</name>
<dbReference type="AlphaFoldDB" id="A0A7J6U4C3"/>
<gene>
    <name evidence="5" type="ORF">FOZ63_012272</name>
</gene>
<accession>A0A7J6U4C3</accession>
<dbReference type="Proteomes" id="UP000553632">
    <property type="component" value="Unassembled WGS sequence"/>
</dbReference>
<keyword evidence="3" id="KW-0378">Hydrolase</keyword>
<dbReference type="InterPro" id="IPR032259">
    <property type="entry name" value="HIBYL-CoA-H"/>
</dbReference>
<feature type="domain" description="Enoyl-CoA hydratase/isomerase" evidence="4">
    <location>
        <begin position="30"/>
        <end position="122"/>
    </location>
</feature>
<feature type="non-terminal residue" evidence="5">
    <location>
        <position position="147"/>
    </location>
</feature>
<dbReference type="InterPro" id="IPR029045">
    <property type="entry name" value="ClpP/crotonase-like_dom_sf"/>
</dbReference>
<dbReference type="GO" id="GO:0003860">
    <property type="term" value="F:3-hydroxyisobutyryl-CoA hydrolase activity"/>
    <property type="evidence" value="ECO:0007669"/>
    <property type="project" value="UniProtKB-EC"/>
</dbReference>
<evidence type="ECO:0000313" key="5">
    <source>
        <dbReference type="EMBL" id="KAF4751872.1"/>
    </source>
</evidence>
<comment type="catalytic activity">
    <reaction evidence="1">
        <text>3-hydroxy-2-methylpropanoyl-CoA + H2O = 3-hydroxy-2-methylpropanoate + CoA + H(+)</text>
        <dbReference type="Rhea" id="RHEA:20888"/>
        <dbReference type="ChEBI" id="CHEBI:11805"/>
        <dbReference type="ChEBI" id="CHEBI:15377"/>
        <dbReference type="ChEBI" id="CHEBI:15378"/>
        <dbReference type="ChEBI" id="CHEBI:57287"/>
        <dbReference type="ChEBI" id="CHEBI:57340"/>
        <dbReference type="EC" id="3.1.2.4"/>
    </reaction>
</comment>
<dbReference type="EC" id="3.1.2.4" evidence="2"/>
<dbReference type="Pfam" id="PF16113">
    <property type="entry name" value="ECH_2"/>
    <property type="match status" value="1"/>
</dbReference>
<dbReference type="PANTHER" id="PTHR43176:SF3">
    <property type="entry name" value="3-HYDROXYISOBUTYRYL-COA HYDROLASE, MITOCHONDRIAL"/>
    <property type="match status" value="1"/>
</dbReference>
<dbReference type="PANTHER" id="PTHR43176">
    <property type="entry name" value="3-HYDROXYISOBUTYRYL-COA HYDROLASE-RELATED"/>
    <property type="match status" value="1"/>
</dbReference>
<dbReference type="Gene3D" id="3.90.226.10">
    <property type="entry name" value="2-enoyl-CoA Hydratase, Chain A, domain 1"/>
    <property type="match status" value="1"/>
</dbReference>
<evidence type="ECO:0000256" key="1">
    <source>
        <dbReference type="ARBA" id="ARBA00001709"/>
    </source>
</evidence>
<keyword evidence="6" id="KW-1185">Reference proteome</keyword>
<protein>
    <recommendedName>
        <fullName evidence="2">3-hydroxyisobutyryl-CoA hydrolase</fullName>
        <ecNumber evidence="2">3.1.2.4</ecNumber>
    </recommendedName>
</protein>
<dbReference type="InterPro" id="IPR045004">
    <property type="entry name" value="ECH_dom"/>
</dbReference>
<reference evidence="5 6" key="1">
    <citation type="submission" date="2020-04" db="EMBL/GenBank/DDBJ databases">
        <title>Perkinsus olseni comparative genomics.</title>
        <authorList>
            <person name="Bogema D.R."/>
        </authorList>
    </citation>
    <scope>NUCLEOTIDE SEQUENCE [LARGE SCALE GENOMIC DNA]</scope>
    <source>
        <strain evidence="5 6">ATCC PRA-207</strain>
    </source>
</reference>
<evidence type="ECO:0000256" key="3">
    <source>
        <dbReference type="ARBA" id="ARBA00022801"/>
    </source>
</evidence>
<proteinExistence type="predicted"/>
<feature type="non-terminal residue" evidence="5">
    <location>
        <position position="1"/>
    </location>
</feature>